<dbReference type="RefSeq" id="XP_025494404.1">
    <property type="nucleotide sequence ID" value="XM_025630839.1"/>
</dbReference>
<dbReference type="GeneID" id="37133580"/>
<gene>
    <name evidence="1" type="ORF">BO82DRAFT_24766</name>
</gene>
<accession>A0A319CG27</accession>
<name>A0A319CG27_9EURO</name>
<reference evidence="1 2" key="1">
    <citation type="submission" date="2016-12" db="EMBL/GenBank/DDBJ databases">
        <title>The genomes of Aspergillus section Nigri reveals drivers in fungal speciation.</title>
        <authorList>
            <consortium name="DOE Joint Genome Institute"/>
            <person name="Vesth T.C."/>
            <person name="Nybo J."/>
            <person name="Theobald S."/>
            <person name="Brandl J."/>
            <person name="Frisvad J.C."/>
            <person name="Nielsen K.F."/>
            <person name="Lyhne E.K."/>
            <person name="Kogle M.E."/>
            <person name="Kuo A."/>
            <person name="Riley R."/>
            <person name="Clum A."/>
            <person name="Nolan M."/>
            <person name="Lipzen A."/>
            <person name="Salamov A."/>
            <person name="Henrissat B."/>
            <person name="Wiebenga A."/>
            <person name="De Vries R.P."/>
            <person name="Grigoriev I.V."/>
            <person name="Mortensen U.H."/>
            <person name="Andersen M.R."/>
            <person name="Baker S.E."/>
        </authorList>
    </citation>
    <scope>NUCLEOTIDE SEQUENCE [LARGE SCALE GENOMIC DNA]</scope>
    <source>
        <strain evidence="1 2">CBS 121591</strain>
    </source>
</reference>
<sequence>MCACCVMCRNSKCAVALSNLSSRRSIVFAPFASNVDHVESFHGRRQQCVSSNRERRLCGRARYRGEDENQPCRNRCPKPSHGSTDGRCSSIMHPRSVHRSHVLELYPKESISGVPYPVLADETGAVGADTAVFQSSINQSFVHGVFLHSAFQVIA</sequence>
<proteinExistence type="predicted"/>
<dbReference type="AlphaFoldDB" id="A0A319CG27"/>
<evidence type="ECO:0000313" key="1">
    <source>
        <dbReference type="EMBL" id="PYH84204.1"/>
    </source>
</evidence>
<protein>
    <submittedName>
        <fullName evidence="1">Uncharacterized protein</fullName>
    </submittedName>
</protein>
<dbReference type="EMBL" id="KZ821685">
    <property type="protein sequence ID" value="PYH84204.1"/>
    <property type="molecule type" value="Genomic_DNA"/>
</dbReference>
<dbReference type="Proteomes" id="UP000248340">
    <property type="component" value="Unassembled WGS sequence"/>
</dbReference>
<dbReference type="VEuPathDB" id="FungiDB:BO82DRAFT_24766"/>
<keyword evidence="2" id="KW-1185">Reference proteome</keyword>
<organism evidence="1 2">
    <name type="scientific">Aspergillus uvarum CBS 121591</name>
    <dbReference type="NCBI Taxonomy" id="1448315"/>
    <lineage>
        <taxon>Eukaryota</taxon>
        <taxon>Fungi</taxon>
        <taxon>Dikarya</taxon>
        <taxon>Ascomycota</taxon>
        <taxon>Pezizomycotina</taxon>
        <taxon>Eurotiomycetes</taxon>
        <taxon>Eurotiomycetidae</taxon>
        <taxon>Eurotiales</taxon>
        <taxon>Aspergillaceae</taxon>
        <taxon>Aspergillus</taxon>
        <taxon>Aspergillus subgen. Circumdati</taxon>
    </lineage>
</organism>
<evidence type="ECO:0000313" key="2">
    <source>
        <dbReference type="Proteomes" id="UP000248340"/>
    </source>
</evidence>